<protein>
    <submittedName>
        <fullName evidence="2">Uncharacterized protein</fullName>
    </submittedName>
</protein>
<accession>A0ABN7ANS8</accession>
<sequence length="97" mass="11482">MWAPPSRSLQHLSMCSALHLRFEEATRPVYTDEGELRACERNRKKREREGGPAREKMVEDGQNLPNGLWKGRNIDGSYEQQFQFPDRVQFRYWRVVG</sequence>
<keyword evidence="3" id="KW-1185">Reference proteome</keyword>
<organism evidence="2 3">
    <name type="scientific">Nesidiocoris tenuis</name>
    <dbReference type="NCBI Taxonomy" id="355587"/>
    <lineage>
        <taxon>Eukaryota</taxon>
        <taxon>Metazoa</taxon>
        <taxon>Ecdysozoa</taxon>
        <taxon>Arthropoda</taxon>
        <taxon>Hexapoda</taxon>
        <taxon>Insecta</taxon>
        <taxon>Pterygota</taxon>
        <taxon>Neoptera</taxon>
        <taxon>Paraneoptera</taxon>
        <taxon>Hemiptera</taxon>
        <taxon>Heteroptera</taxon>
        <taxon>Panheteroptera</taxon>
        <taxon>Cimicomorpha</taxon>
        <taxon>Miridae</taxon>
        <taxon>Dicyphina</taxon>
        <taxon>Nesidiocoris</taxon>
    </lineage>
</organism>
<feature type="compositionally biased region" description="Basic and acidic residues" evidence="1">
    <location>
        <begin position="40"/>
        <end position="59"/>
    </location>
</feature>
<dbReference type="EMBL" id="AP028912">
    <property type="protein sequence ID" value="BES93875.1"/>
    <property type="molecule type" value="Genomic_DNA"/>
</dbReference>
<evidence type="ECO:0000256" key="1">
    <source>
        <dbReference type="SAM" id="MobiDB-lite"/>
    </source>
</evidence>
<feature type="region of interest" description="Disordered" evidence="1">
    <location>
        <begin position="40"/>
        <end position="66"/>
    </location>
</feature>
<dbReference type="Proteomes" id="UP001307889">
    <property type="component" value="Chromosome 4"/>
</dbReference>
<evidence type="ECO:0000313" key="2">
    <source>
        <dbReference type="EMBL" id="BES93875.1"/>
    </source>
</evidence>
<name>A0ABN7ANS8_9HEMI</name>
<proteinExistence type="predicted"/>
<gene>
    <name evidence="2" type="ORF">NTJ_06684</name>
</gene>
<reference evidence="2 3" key="1">
    <citation type="submission" date="2023-09" db="EMBL/GenBank/DDBJ databases">
        <title>Nesidiocoris tenuis whole genome shotgun sequence.</title>
        <authorList>
            <person name="Shibata T."/>
            <person name="Shimoda M."/>
            <person name="Kobayashi T."/>
            <person name="Uehara T."/>
        </authorList>
    </citation>
    <scope>NUCLEOTIDE SEQUENCE [LARGE SCALE GENOMIC DNA]</scope>
    <source>
        <strain evidence="2 3">Japan</strain>
    </source>
</reference>
<evidence type="ECO:0000313" key="3">
    <source>
        <dbReference type="Proteomes" id="UP001307889"/>
    </source>
</evidence>